<accession>A0A6J6TRA6</accession>
<keyword evidence="1" id="KW-1133">Transmembrane helix</keyword>
<dbReference type="InterPro" id="IPR005226">
    <property type="entry name" value="UPF0014_fam"/>
</dbReference>
<protein>
    <submittedName>
        <fullName evidence="2">Unannotated protein</fullName>
    </submittedName>
</protein>
<keyword evidence="1" id="KW-0812">Transmembrane</keyword>
<dbReference type="EMBL" id="CAEZYU010000073">
    <property type="protein sequence ID" value="CAB4748829.1"/>
    <property type="molecule type" value="Genomic_DNA"/>
</dbReference>
<evidence type="ECO:0000313" key="2">
    <source>
        <dbReference type="EMBL" id="CAB4748829.1"/>
    </source>
</evidence>
<name>A0A6J6TRA6_9ZZZZ</name>
<keyword evidence="1" id="KW-0472">Membrane</keyword>
<reference evidence="2" key="1">
    <citation type="submission" date="2020-05" db="EMBL/GenBank/DDBJ databases">
        <authorList>
            <person name="Chiriac C."/>
            <person name="Salcher M."/>
            <person name="Ghai R."/>
            <person name="Kavagutti S V."/>
        </authorList>
    </citation>
    <scope>NUCLEOTIDE SEQUENCE</scope>
</reference>
<evidence type="ECO:0000256" key="1">
    <source>
        <dbReference type="SAM" id="Phobius"/>
    </source>
</evidence>
<proteinExistence type="predicted"/>
<sequence length="58" mass="6013">MTGLILAGVEPFAAVRTQLALMYVILAGVVIAASITGLGTLARLTTSDNRLIKVARSN</sequence>
<gene>
    <name evidence="2" type="ORF">UFOPK2766_01524</name>
</gene>
<dbReference type="AlphaFoldDB" id="A0A6J6TRA6"/>
<dbReference type="Pfam" id="PF03649">
    <property type="entry name" value="UPF0014"/>
    <property type="match status" value="1"/>
</dbReference>
<organism evidence="2">
    <name type="scientific">freshwater metagenome</name>
    <dbReference type="NCBI Taxonomy" id="449393"/>
    <lineage>
        <taxon>unclassified sequences</taxon>
        <taxon>metagenomes</taxon>
        <taxon>ecological metagenomes</taxon>
    </lineage>
</organism>
<feature type="transmembrane region" description="Helical" evidence="1">
    <location>
        <begin position="20"/>
        <end position="42"/>
    </location>
</feature>